<feature type="compositionally biased region" description="Acidic residues" evidence="2">
    <location>
        <begin position="479"/>
        <end position="495"/>
    </location>
</feature>
<proteinExistence type="inferred from homology"/>
<evidence type="ECO:0000313" key="4">
    <source>
        <dbReference type="Proteomes" id="UP000018144"/>
    </source>
</evidence>
<dbReference type="PANTHER" id="PTHR23248:SF9">
    <property type="entry name" value="PHOSPHOLIPID SCRAMBLASE"/>
    <property type="match status" value="1"/>
</dbReference>
<evidence type="ECO:0000313" key="3">
    <source>
        <dbReference type="EMBL" id="CCX32694.1"/>
    </source>
</evidence>
<dbReference type="AlphaFoldDB" id="U4LKR5"/>
<protein>
    <submittedName>
        <fullName evidence="3">Similar to Phospholipid scramblase family protein C343.06c acc. no. Q9UT84</fullName>
    </submittedName>
</protein>
<dbReference type="InterPro" id="IPR005552">
    <property type="entry name" value="Scramblase"/>
</dbReference>
<feature type="region of interest" description="Disordered" evidence="2">
    <location>
        <begin position="421"/>
        <end position="495"/>
    </location>
</feature>
<comment type="similarity">
    <text evidence="1">Belongs to the phospholipid scramblase family.</text>
</comment>
<evidence type="ECO:0000256" key="2">
    <source>
        <dbReference type="SAM" id="MobiDB-lite"/>
    </source>
</evidence>
<dbReference type="STRING" id="1076935.U4LKR5"/>
<evidence type="ECO:0000256" key="1">
    <source>
        <dbReference type="ARBA" id="ARBA00005350"/>
    </source>
</evidence>
<dbReference type="GO" id="GO:0017128">
    <property type="term" value="F:phospholipid scramblase activity"/>
    <property type="evidence" value="ECO:0007669"/>
    <property type="project" value="InterPro"/>
</dbReference>
<feature type="compositionally biased region" description="Low complexity" evidence="2">
    <location>
        <begin position="433"/>
        <end position="443"/>
    </location>
</feature>
<accession>U4LKR5</accession>
<feature type="region of interest" description="Disordered" evidence="2">
    <location>
        <begin position="21"/>
        <end position="47"/>
    </location>
</feature>
<dbReference type="OrthoDB" id="191150at2759"/>
<dbReference type="Proteomes" id="UP000018144">
    <property type="component" value="Unassembled WGS sequence"/>
</dbReference>
<organism evidence="3 4">
    <name type="scientific">Pyronema omphalodes (strain CBS 100304)</name>
    <name type="common">Pyronema confluens</name>
    <dbReference type="NCBI Taxonomy" id="1076935"/>
    <lineage>
        <taxon>Eukaryota</taxon>
        <taxon>Fungi</taxon>
        <taxon>Dikarya</taxon>
        <taxon>Ascomycota</taxon>
        <taxon>Pezizomycotina</taxon>
        <taxon>Pezizomycetes</taxon>
        <taxon>Pezizales</taxon>
        <taxon>Pyronemataceae</taxon>
        <taxon>Pyronema</taxon>
    </lineage>
</organism>
<reference evidence="3 4" key="1">
    <citation type="journal article" date="2013" name="PLoS Genet.">
        <title>The genome and development-dependent transcriptomes of Pyronema confluens: a window into fungal evolution.</title>
        <authorList>
            <person name="Traeger S."/>
            <person name="Altegoer F."/>
            <person name="Freitag M."/>
            <person name="Gabaldon T."/>
            <person name="Kempken F."/>
            <person name="Kumar A."/>
            <person name="Marcet-Houben M."/>
            <person name="Poggeler S."/>
            <person name="Stajich J.E."/>
            <person name="Nowrousian M."/>
        </authorList>
    </citation>
    <scope>NUCLEOTIDE SEQUENCE [LARGE SCALE GENOMIC DNA]</scope>
    <source>
        <strain evidence="4">CBS 100304</strain>
        <tissue evidence="3">Vegetative mycelium</tissue>
    </source>
</reference>
<name>U4LKR5_PYROM</name>
<feature type="compositionally biased region" description="Gly residues" evidence="2">
    <location>
        <begin position="421"/>
        <end position="430"/>
    </location>
</feature>
<gene>
    <name evidence="3" type="ORF">PCON_13545</name>
</gene>
<dbReference type="Pfam" id="PF03803">
    <property type="entry name" value="Scramblase"/>
    <property type="match status" value="1"/>
</dbReference>
<sequence>MFTGSIARTFRTSTVCRSFSSLRSTRGGPAARRTVGRRPPPSGIPVNATKASQQLLEKLESSSQNAPESQYNSLLTPVHIPEDPGAVIKSSHPAARLLENSALVVQRNLELGNIILGFEQANKYVIMDPQGNHVGYIAEEDSGFGQLMLRQWAKTHRAFTTHVFDKHGVEVLKFHRPFSFINSKITAYDPIDPRSAPGAPNYVQPDQYRIIGECQQEWHILRRKYNLFLYQDKQADSMSPDHQPVAGGRDGVYKQFAYVDEPVLSWDFSLLTDDQPPRLIGSVNRNFAGFAREIFTDTGVYALRMDAASVAAEPSHLISNTHQQHEYRVPLSPAAKETDLKGVGEVAAGRGMTLDERATMLAAAVSIDFDYFSRHSSMGHGGIMPVGVFGGGGGHDVSNNNNAPGVGDAVGMGMVGGAMGSMMGGDGSHGYDGQPTGQPTGPGEQVPSDSQYPADPQQGEAMYPYEQPPEYQQPLYPPAEEEDGGSIFDFFDEED</sequence>
<feature type="compositionally biased region" description="Low complexity" evidence="2">
    <location>
        <begin position="460"/>
        <end position="474"/>
    </location>
</feature>
<dbReference type="GO" id="GO:0005886">
    <property type="term" value="C:plasma membrane"/>
    <property type="evidence" value="ECO:0007669"/>
    <property type="project" value="TreeGrafter"/>
</dbReference>
<keyword evidence="4" id="KW-1185">Reference proteome</keyword>
<dbReference type="PANTHER" id="PTHR23248">
    <property type="entry name" value="PHOSPHOLIPID SCRAMBLASE-RELATED"/>
    <property type="match status" value="1"/>
</dbReference>
<dbReference type="EMBL" id="HF935906">
    <property type="protein sequence ID" value="CCX32694.1"/>
    <property type="molecule type" value="Genomic_DNA"/>
</dbReference>
<dbReference type="eggNOG" id="KOG0621">
    <property type="taxonomic scope" value="Eukaryota"/>
</dbReference>